<protein>
    <submittedName>
        <fullName evidence="2">Uncharacterized protein</fullName>
    </submittedName>
</protein>
<reference evidence="2" key="1">
    <citation type="submission" date="2020-11" db="EMBL/GenBank/DDBJ databases">
        <authorList>
            <person name="Tran Van P."/>
        </authorList>
    </citation>
    <scope>NUCLEOTIDE SEQUENCE</scope>
</reference>
<dbReference type="EMBL" id="CAJPIZ010000335">
    <property type="protein sequence ID" value="CAG2101179.1"/>
    <property type="molecule type" value="Genomic_DNA"/>
</dbReference>
<gene>
    <name evidence="2" type="ORF">OSB1V03_LOCUS1230</name>
</gene>
<evidence type="ECO:0000313" key="2">
    <source>
        <dbReference type="EMBL" id="CAD7620749.1"/>
    </source>
</evidence>
<evidence type="ECO:0000256" key="1">
    <source>
        <dbReference type="SAM" id="MobiDB-lite"/>
    </source>
</evidence>
<dbReference type="EMBL" id="OC854910">
    <property type="protein sequence ID" value="CAD7620749.1"/>
    <property type="molecule type" value="Genomic_DNA"/>
</dbReference>
<feature type="region of interest" description="Disordered" evidence="1">
    <location>
        <begin position="25"/>
        <end position="54"/>
    </location>
</feature>
<keyword evidence="3" id="KW-1185">Reference proteome</keyword>
<accession>A0A7R9KDC1</accession>
<dbReference type="AlphaFoldDB" id="A0A7R9KDC1"/>
<feature type="compositionally biased region" description="Pro residues" evidence="1">
    <location>
        <begin position="36"/>
        <end position="49"/>
    </location>
</feature>
<feature type="compositionally biased region" description="Low complexity" evidence="1">
    <location>
        <begin position="25"/>
        <end position="35"/>
    </location>
</feature>
<sequence length="67" mass="7240">MRASASRYRQFINSPINLSNNLLKTGLSGPVLGGQQPPPPPPLQAPPSQPSSLSSFVKWHTSLMSNR</sequence>
<dbReference type="Proteomes" id="UP000759131">
    <property type="component" value="Unassembled WGS sequence"/>
</dbReference>
<proteinExistence type="predicted"/>
<organism evidence="2">
    <name type="scientific">Medioppia subpectinata</name>
    <dbReference type="NCBI Taxonomy" id="1979941"/>
    <lineage>
        <taxon>Eukaryota</taxon>
        <taxon>Metazoa</taxon>
        <taxon>Ecdysozoa</taxon>
        <taxon>Arthropoda</taxon>
        <taxon>Chelicerata</taxon>
        <taxon>Arachnida</taxon>
        <taxon>Acari</taxon>
        <taxon>Acariformes</taxon>
        <taxon>Sarcoptiformes</taxon>
        <taxon>Oribatida</taxon>
        <taxon>Brachypylina</taxon>
        <taxon>Oppioidea</taxon>
        <taxon>Oppiidae</taxon>
        <taxon>Medioppia</taxon>
    </lineage>
</organism>
<name>A0A7R9KDC1_9ACAR</name>
<evidence type="ECO:0000313" key="3">
    <source>
        <dbReference type="Proteomes" id="UP000759131"/>
    </source>
</evidence>